<feature type="transmembrane region" description="Helical" evidence="8">
    <location>
        <begin position="206"/>
        <end position="225"/>
    </location>
</feature>
<comment type="caution">
    <text evidence="9">The sequence shown here is derived from an EMBL/GenBank/DDBJ whole genome shotgun (WGS) entry which is preliminary data.</text>
</comment>
<dbReference type="Pfam" id="PF01925">
    <property type="entry name" value="TauE"/>
    <property type="match status" value="1"/>
</dbReference>
<feature type="transmembrane region" description="Helical" evidence="8">
    <location>
        <begin position="75"/>
        <end position="94"/>
    </location>
</feature>
<reference evidence="10" key="1">
    <citation type="journal article" date="2019" name="Int. J. Syst. Evol. Microbiol.">
        <title>The Global Catalogue of Microorganisms (GCM) 10K type strain sequencing project: providing services to taxonomists for standard genome sequencing and annotation.</title>
        <authorList>
            <consortium name="The Broad Institute Genomics Platform"/>
            <consortium name="The Broad Institute Genome Sequencing Center for Infectious Disease"/>
            <person name="Wu L."/>
            <person name="Ma J."/>
        </authorList>
    </citation>
    <scope>NUCLEOTIDE SEQUENCE [LARGE SCALE GENOMIC DNA]</scope>
    <source>
        <strain evidence="10">NBRC 110044</strain>
    </source>
</reference>
<name>A0ABQ5YN71_9NEIS</name>
<dbReference type="PANTHER" id="PTHR30269">
    <property type="entry name" value="TRANSMEMBRANE PROTEIN YFCA"/>
    <property type="match status" value="1"/>
</dbReference>
<accession>A0ABQ5YN71</accession>
<evidence type="ECO:0000256" key="8">
    <source>
        <dbReference type="RuleBase" id="RU363041"/>
    </source>
</evidence>
<evidence type="ECO:0000256" key="7">
    <source>
        <dbReference type="ARBA" id="ARBA00023136"/>
    </source>
</evidence>
<protein>
    <recommendedName>
        <fullName evidence="8">Probable membrane transporter protein</fullName>
    </recommendedName>
</protein>
<evidence type="ECO:0000256" key="6">
    <source>
        <dbReference type="ARBA" id="ARBA00022989"/>
    </source>
</evidence>
<feature type="transmembrane region" description="Helical" evidence="8">
    <location>
        <begin position="100"/>
        <end position="116"/>
    </location>
</feature>
<comment type="subcellular location">
    <subcellularLocation>
        <location evidence="1 8">Cell membrane</location>
        <topology evidence="1 8">Multi-pass membrane protein</topology>
    </subcellularLocation>
</comment>
<dbReference type="InterPro" id="IPR052017">
    <property type="entry name" value="TSUP"/>
</dbReference>
<keyword evidence="7 8" id="KW-0472">Membrane</keyword>
<feature type="transmembrane region" description="Helical" evidence="8">
    <location>
        <begin position="45"/>
        <end position="63"/>
    </location>
</feature>
<evidence type="ECO:0000256" key="3">
    <source>
        <dbReference type="ARBA" id="ARBA00022448"/>
    </source>
</evidence>
<proteinExistence type="inferred from homology"/>
<dbReference type="EMBL" id="BSOG01000004">
    <property type="protein sequence ID" value="GLR14369.1"/>
    <property type="molecule type" value="Genomic_DNA"/>
</dbReference>
<keyword evidence="5 8" id="KW-0812">Transmembrane</keyword>
<sequence length="259" mass="27754">MQAIELLPLVLIAFSAGLIDAAVGGGGLIQVPGLFSTLPQHTPSTLFGTNKFSSVFGTGMAAWRYARKIDIAWKLVIPAALTAFAFSFIGAMAVSYIPPAWMRPLVLALLLFMLGYTLRKKDFGALHRPSHIGRRELIIALAIGGAIGFYDGLFGPGTGSFLIFLFIRFFGFDFLRASSAAKIVNVATNLAALVFFIPAGHVLYHYAIPMAVANIAGAFIGARMAMRGGTTLIRKLFIGLVSVLIAKLAWDIFGTLLAR</sequence>
<keyword evidence="3" id="KW-0813">Transport</keyword>
<organism evidence="9 10">
    <name type="scientific">Chitinimonas prasina</name>
    <dbReference type="NCBI Taxonomy" id="1434937"/>
    <lineage>
        <taxon>Bacteria</taxon>
        <taxon>Pseudomonadati</taxon>
        <taxon>Pseudomonadota</taxon>
        <taxon>Betaproteobacteria</taxon>
        <taxon>Neisseriales</taxon>
        <taxon>Chitinibacteraceae</taxon>
        <taxon>Chitinimonas</taxon>
    </lineage>
</organism>
<keyword evidence="10" id="KW-1185">Reference proteome</keyword>
<gene>
    <name evidence="9" type="ORF">GCM10007907_31590</name>
</gene>
<feature type="transmembrane region" description="Helical" evidence="8">
    <location>
        <begin position="237"/>
        <end position="258"/>
    </location>
</feature>
<dbReference type="Proteomes" id="UP001156706">
    <property type="component" value="Unassembled WGS sequence"/>
</dbReference>
<evidence type="ECO:0000313" key="10">
    <source>
        <dbReference type="Proteomes" id="UP001156706"/>
    </source>
</evidence>
<evidence type="ECO:0000256" key="5">
    <source>
        <dbReference type="ARBA" id="ARBA00022692"/>
    </source>
</evidence>
<keyword evidence="6 8" id="KW-1133">Transmembrane helix</keyword>
<evidence type="ECO:0000256" key="4">
    <source>
        <dbReference type="ARBA" id="ARBA00022475"/>
    </source>
</evidence>
<evidence type="ECO:0000256" key="1">
    <source>
        <dbReference type="ARBA" id="ARBA00004651"/>
    </source>
</evidence>
<evidence type="ECO:0000256" key="2">
    <source>
        <dbReference type="ARBA" id="ARBA00009142"/>
    </source>
</evidence>
<feature type="transmembrane region" description="Helical" evidence="8">
    <location>
        <begin position="137"/>
        <end position="153"/>
    </location>
</feature>
<comment type="similarity">
    <text evidence="2 8">Belongs to the 4-toluene sulfonate uptake permease (TSUP) (TC 2.A.102) family.</text>
</comment>
<dbReference type="PANTHER" id="PTHR30269:SF0">
    <property type="entry name" value="MEMBRANE TRANSPORTER PROTEIN YFCA-RELATED"/>
    <property type="match status" value="1"/>
</dbReference>
<evidence type="ECO:0000313" key="9">
    <source>
        <dbReference type="EMBL" id="GLR14369.1"/>
    </source>
</evidence>
<keyword evidence="4 8" id="KW-1003">Cell membrane</keyword>
<dbReference type="InterPro" id="IPR002781">
    <property type="entry name" value="TM_pro_TauE-like"/>
</dbReference>
<dbReference type="RefSeq" id="WP_284197442.1">
    <property type="nucleotide sequence ID" value="NZ_BSOG01000004.1"/>
</dbReference>